<dbReference type="RefSeq" id="WP_179830857.1">
    <property type="nucleotide sequence ID" value="NZ_JAMTCV010000005.1"/>
</dbReference>
<dbReference type="STRING" id="1379680.GCA_001612615_06321"/>
<dbReference type="Proteomes" id="UP000219565">
    <property type="component" value="Unassembled WGS sequence"/>
</dbReference>
<feature type="compositionally biased region" description="Basic and acidic residues" evidence="1">
    <location>
        <begin position="301"/>
        <end position="322"/>
    </location>
</feature>
<feature type="compositionally biased region" description="Basic and acidic residues" evidence="1">
    <location>
        <begin position="375"/>
        <end position="387"/>
    </location>
</feature>
<evidence type="ECO:0008006" key="5">
    <source>
        <dbReference type="Google" id="ProtNLM"/>
    </source>
</evidence>
<reference evidence="3 4" key="1">
    <citation type="submission" date="2017-09" db="EMBL/GenBank/DDBJ databases">
        <authorList>
            <person name="Ehlers B."/>
            <person name="Leendertz F.H."/>
        </authorList>
    </citation>
    <scope>NUCLEOTIDE SEQUENCE [LARGE SCALE GENOMIC DNA]</scope>
    <source>
        <strain evidence="3 4">DSM 45537</strain>
    </source>
</reference>
<sequence length="536" mass="57201">MSDESKQLSVAELLARNGQQGASSSGGGRRRRGGRGISVAELTGDLPVIREGGSHSAHAAPDDEVAEAPSFEPASYAPTSFEPPSFESPSYEPAAYEPAAFEPVASEPVSYTAPDPVAELPSHSPMSGPITRYDPLAPYRETTSYPEPPPYPATSYSDPPPGRSNLVMPGRDMSSGSRHSAPDPLESATPYADPLSEAPRSGRGGRRRKPDPDEDATIVVGPPLRDPVDFDIPRNGHPDEPRGSDRQERGGRAARRRAAEADDEGPSTAAWAPPSNDFAADSGPLPLSPLPDHAKLSSRAPSKEARQEPRRSSRSETLRARAEGALPAWSARTRHKPEPEKSDSEPESGGIPTAAWSLASQDQQLVSGSTVAGDLLRDGVERAERAGGGRGRSRGGRAQVELDEGLTDVHDPFLLDDEEDEDDAPAPQKKPAARSAQRRSRAARKAEYDANRKQWMILGGQSAGAAVAGMLLFKGFERMWEMLPWVALALAMIVILGLVALVRILRRTDDILSTVIAVVVGIFVTLGPLAFLLSTN</sequence>
<dbReference type="AlphaFoldDB" id="A0A285L8K4"/>
<feature type="transmembrane region" description="Helical" evidence="2">
    <location>
        <begin position="485"/>
        <end position="505"/>
    </location>
</feature>
<gene>
    <name evidence="3" type="ORF">SAMN04244553_2879</name>
</gene>
<keyword evidence="4" id="KW-1185">Reference proteome</keyword>
<accession>A0A285L8K4</accession>
<organism evidence="3 4">
    <name type="scientific">Nocardia amikacinitolerans</name>
    <dbReference type="NCBI Taxonomy" id="756689"/>
    <lineage>
        <taxon>Bacteria</taxon>
        <taxon>Bacillati</taxon>
        <taxon>Actinomycetota</taxon>
        <taxon>Actinomycetes</taxon>
        <taxon>Mycobacteriales</taxon>
        <taxon>Nocardiaceae</taxon>
        <taxon>Nocardia</taxon>
    </lineage>
</organism>
<keyword evidence="2" id="KW-0472">Membrane</keyword>
<proteinExistence type="predicted"/>
<dbReference type="EMBL" id="OBEG01000002">
    <property type="protein sequence ID" value="SNY81290.1"/>
    <property type="molecule type" value="Genomic_DNA"/>
</dbReference>
<feature type="compositionally biased region" description="Polar residues" evidence="1">
    <location>
        <begin position="358"/>
        <end position="370"/>
    </location>
</feature>
<feature type="transmembrane region" description="Helical" evidence="2">
    <location>
        <begin position="511"/>
        <end position="533"/>
    </location>
</feature>
<feature type="region of interest" description="Disordered" evidence="1">
    <location>
        <begin position="1"/>
        <end position="403"/>
    </location>
</feature>
<feature type="compositionally biased region" description="Low complexity" evidence="1">
    <location>
        <begin position="425"/>
        <end position="435"/>
    </location>
</feature>
<feature type="compositionally biased region" description="Pro residues" evidence="1">
    <location>
        <begin position="146"/>
        <end position="162"/>
    </location>
</feature>
<feature type="region of interest" description="Disordered" evidence="1">
    <location>
        <begin position="416"/>
        <end position="443"/>
    </location>
</feature>
<evidence type="ECO:0000256" key="1">
    <source>
        <dbReference type="SAM" id="MobiDB-lite"/>
    </source>
</evidence>
<protein>
    <recommendedName>
        <fullName evidence="5">Transmembrane protein</fullName>
    </recommendedName>
</protein>
<name>A0A285L8K4_9NOCA</name>
<evidence type="ECO:0000313" key="4">
    <source>
        <dbReference type="Proteomes" id="UP000219565"/>
    </source>
</evidence>
<keyword evidence="2" id="KW-0812">Transmembrane</keyword>
<keyword evidence="2" id="KW-1133">Transmembrane helix</keyword>
<feature type="compositionally biased region" description="Low complexity" evidence="1">
    <location>
        <begin position="80"/>
        <end position="103"/>
    </location>
</feature>
<evidence type="ECO:0000313" key="3">
    <source>
        <dbReference type="EMBL" id="SNY81290.1"/>
    </source>
</evidence>
<evidence type="ECO:0000256" key="2">
    <source>
        <dbReference type="SAM" id="Phobius"/>
    </source>
</evidence>
<feature type="compositionally biased region" description="Basic and acidic residues" evidence="1">
    <location>
        <begin position="226"/>
        <end position="251"/>
    </location>
</feature>